<gene>
    <name evidence="9" type="primary">melD_5</name>
    <name evidence="9" type="ORF">LMG24238_05391</name>
</gene>
<evidence type="ECO:0000256" key="3">
    <source>
        <dbReference type="ARBA" id="ARBA00022475"/>
    </source>
</evidence>
<evidence type="ECO:0000259" key="8">
    <source>
        <dbReference type="PROSITE" id="PS50928"/>
    </source>
</evidence>
<accession>A0A6J5C6Y7</accession>
<feature type="transmembrane region" description="Helical" evidence="7">
    <location>
        <begin position="112"/>
        <end position="133"/>
    </location>
</feature>
<feature type="domain" description="ABC transmembrane type-1" evidence="8">
    <location>
        <begin position="108"/>
        <end position="322"/>
    </location>
</feature>
<evidence type="ECO:0000256" key="4">
    <source>
        <dbReference type="ARBA" id="ARBA00022692"/>
    </source>
</evidence>
<dbReference type="Gene3D" id="1.10.3720.10">
    <property type="entry name" value="MetI-like"/>
    <property type="match status" value="1"/>
</dbReference>
<feature type="transmembrane region" description="Helical" evidence="7">
    <location>
        <begin position="145"/>
        <end position="166"/>
    </location>
</feature>
<keyword evidence="2 7" id="KW-0813">Transport</keyword>
<dbReference type="InterPro" id="IPR000515">
    <property type="entry name" value="MetI-like"/>
</dbReference>
<protein>
    <submittedName>
        <fullName evidence="9">Melibiose/raffinose/stachyose import permease protein MelD</fullName>
    </submittedName>
</protein>
<dbReference type="EMBL" id="CADIKC010000008">
    <property type="protein sequence ID" value="CAB3726898.1"/>
    <property type="molecule type" value="Genomic_DNA"/>
</dbReference>
<evidence type="ECO:0000313" key="9">
    <source>
        <dbReference type="EMBL" id="CAB3726898.1"/>
    </source>
</evidence>
<dbReference type="CDD" id="cd06261">
    <property type="entry name" value="TM_PBP2"/>
    <property type="match status" value="1"/>
</dbReference>
<name>A0A6J5C6Y7_9BURK</name>
<dbReference type="SUPFAM" id="SSF161098">
    <property type="entry name" value="MetI-like"/>
    <property type="match status" value="1"/>
</dbReference>
<dbReference type="PROSITE" id="PS50928">
    <property type="entry name" value="ABC_TM1"/>
    <property type="match status" value="1"/>
</dbReference>
<feature type="transmembrane region" description="Helical" evidence="7">
    <location>
        <begin position="205"/>
        <end position="223"/>
    </location>
</feature>
<dbReference type="InterPro" id="IPR035906">
    <property type="entry name" value="MetI-like_sf"/>
</dbReference>
<evidence type="ECO:0000256" key="1">
    <source>
        <dbReference type="ARBA" id="ARBA00004651"/>
    </source>
</evidence>
<dbReference type="Proteomes" id="UP000494255">
    <property type="component" value="Unassembled WGS sequence"/>
</dbReference>
<keyword evidence="3" id="KW-1003">Cell membrane</keyword>
<keyword evidence="4 7" id="KW-0812">Transmembrane</keyword>
<dbReference type="SUPFAM" id="SSF160964">
    <property type="entry name" value="MalF N-terminal region-like"/>
    <property type="match status" value="1"/>
</dbReference>
<evidence type="ECO:0000256" key="2">
    <source>
        <dbReference type="ARBA" id="ARBA00022448"/>
    </source>
</evidence>
<dbReference type="GO" id="GO:0005886">
    <property type="term" value="C:plasma membrane"/>
    <property type="evidence" value="ECO:0007669"/>
    <property type="project" value="UniProtKB-SubCell"/>
</dbReference>
<feature type="transmembrane region" description="Helical" evidence="7">
    <location>
        <begin position="51"/>
        <end position="72"/>
    </location>
</feature>
<sequence>MHGVAHSPGHAVDPFPRIITRSNMRFNIRYSPAAQSSGPALNESLTVPLRLLLPAFFSVAIVVVLPLLFSLYTSFTAYRLIDPDTIWNVVGLRNYMRAFANGDFWAAFGRTVLFLTIALNLELFLGLGIALLLNQIVKGQRALRTIMMFPMMFSPVLVGFQFKFMLNDSTGVVNHVLQTVFGLKTTIPFLVDSQSALASLIVAEVWNSTPVFAVILLAGLMALPKDPIEASKVDGCTPWQTFRYVTLPYLMPFIYIAMTIRSLDVGRAYDIVRIMTNGGPGGRTELLWTMVGRIAYDDSRMGYANAIGYVSVLVSVLFTLYFFRKLNAARKHMGPA</sequence>
<evidence type="ECO:0000256" key="7">
    <source>
        <dbReference type="RuleBase" id="RU363032"/>
    </source>
</evidence>
<dbReference type="Pfam" id="PF00528">
    <property type="entry name" value="BPD_transp_1"/>
    <property type="match status" value="1"/>
</dbReference>
<comment type="subcellular location">
    <subcellularLocation>
        <location evidence="1 7">Cell membrane</location>
        <topology evidence="1 7">Multi-pass membrane protein</topology>
    </subcellularLocation>
</comment>
<evidence type="ECO:0000313" key="10">
    <source>
        <dbReference type="Proteomes" id="UP000494255"/>
    </source>
</evidence>
<dbReference type="PANTHER" id="PTHR43005:SF1">
    <property type="entry name" value="SPERMIDINE_PUTRESCINE TRANSPORT SYSTEM PERMEASE PROTEIN"/>
    <property type="match status" value="1"/>
</dbReference>
<keyword evidence="10" id="KW-1185">Reference proteome</keyword>
<feature type="transmembrane region" description="Helical" evidence="7">
    <location>
        <begin position="306"/>
        <end position="323"/>
    </location>
</feature>
<dbReference type="PANTHER" id="PTHR43005">
    <property type="entry name" value="BLR7065 PROTEIN"/>
    <property type="match status" value="1"/>
</dbReference>
<evidence type="ECO:0000256" key="6">
    <source>
        <dbReference type="ARBA" id="ARBA00023136"/>
    </source>
</evidence>
<reference evidence="9 10" key="1">
    <citation type="submission" date="2020-04" db="EMBL/GenBank/DDBJ databases">
        <authorList>
            <person name="De Canck E."/>
        </authorList>
    </citation>
    <scope>NUCLEOTIDE SEQUENCE [LARGE SCALE GENOMIC DNA]</scope>
    <source>
        <strain evidence="9 10">LMG 24238</strain>
    </source>
</reference>
<keyword evidence="5 7" id="KW-1133">Transmembrane helix</keyword>
<feature type="transmembrane region" description="Helical" evidence="7">
    <location>
        <begin position="244"/>
        <end position="263"/>
    </location>
</feature>
<evidence type="ECO:0000256" key="5">
    <source>
        <dbReference type="ARBA" id="ARBA00022989"/>
    </source>
</evidence>
<dbReference type="GO" id="GO:0055085">
    <property type="term" value="P:transmembrane transport"/>
    <property type="evidence" value="ECO:0007669"/>
    <property type="project" value="InterPro"/>
</dbReference>
<organism evidence="9 10">
    <name type="scientific">Paraburkholderia sediminicola</name>
    <dbReference type="NCBI Taxonomy" id="458836"/>
    <lineage>
        <taxon>Bacteria</taxon>
        <taxon>Pseudomonadati</taxon>
        <taxon>Pseudomonadota</taxon>
        <taxon>Betaproteobacteria</taxon>
        <taxon>Burkholderiales</taxon>
        <taxon>Burkholderiaceae</taxon>
        <taxon>Paraburkholderia</taxon>
    </lineage>
</organism>
<comment type="similarity">
    <text evidence="7">Belongs to the binding-protein-dependent transport system permease family.</text>
</comment>
<dbReference type="AlphaFoldDB" id="A0A6J5C6Y7"/>
<keyword evidence="6 7" id="KW-0472">Membrane</keyword>
<proteinExistence type="inferred from homology"/>